<dbReference type="Proteomes" id="UP000199199">
    <property type="component" value="Unassembled WGS sequence"/>
</dbReference>
<dbReference type="AlphaFoldDB" id="A0A1I6V5B1"/>
<accession>A0A1I6V5B1</accession>
<keyword evidence="3" id="KW-1185">Reference proteome</keyword>
<dbReference type="EMBL" id="FOZS01000011">
    <property type="protein sequence ID" value="SFT08860.1"/>
    <property type="molecule type" value="Genomic_DNA"/>
</dbReference>
<evidence type="ECO:0000259" key="1">
    <source>
        <dbReference type="Pfam" id="PF18545"/>
    </source>
</evidence>
<organism evidence="2 3">
    <name type="scientific">Halostagnicola kamekurae</name>
    <dbReference type="NCBI Taxonomy" id="619731"/>
    <lineage>
        <taxon>Archaea</taxon>
        <taxon>Methanobacteriati</taxon>
        <taxon>Methanobacteriota</taxon>
        <taxon>Stenosarchaea group</taxon>
        <taxon>Halobacteria</taxon>
        <taxon>Halobacteriales</taxon>
        <taxon>Natrialbaceae</taxon>
        <taxon>Halostagnicola</taxon>
    </lineage>
</organism>
<reference evidence="3" key="1">
    <citation type="submission" date="2016-10" db="EMBL/GenBank/DDBJ databases">
        <authorList>
            <person name="Varghese N."/>
            <person name="Submissions S."/>
        </authorList>
    </citation>
    <scope>NUCLEOTIDE SEQUENCE [LARGE SCALE GENOMIC DNA]</scope>
    <source>
        <strain evidence="3">DSM 22427</strain>
    </source>
</reference>
<evidence type="ECO:0000313" key="3">
    <source>
        <dbReference type="Proteomes" id="UP000199199"/>
    </source>
</evidence>
<proteinExistence type="predicted"/>
<sequence>MSERQLLLEIVDALEEEGLSQGEYQLHQWVNVEALERLIESADADLEVRFSVAEFQILVTQSVVQVVWSPS</sequence>
<evidence type="ECO:0000313" key="2">
    <source>
        <dbReference type="EMBL" id="SFT08860.1"/>
    </source>
</evidence>
<gene>
    <name evidence="2" type="ORF">SAMN04488556_0058</name>
</gene>
<dbReference type="InterPro" id="IPR040624">
    <property type="entry name" value="HalOD1"/>
</dbReference>
<feature type="domain" description="Halobacterial output" evidence="1">
    <location>
        <begin position="13"/>
        <end position="62"/>
    </location>
</feature>
<protein>
    <recommendedName>
        <fullName evidence="1">Halobacterial output domain-containing protein</fullName>
    </recommendedName>
</protein>
<dbReference type="OrthoDB" id="176038at2157"/>
<dbReference type="Pfam" id="PF18545">
    <property type="entry name" value="HalOD1"/>
    <property type="match status" value="1"/>
</dbReference>
<name>A0A1I6V5B1_9EURY</name>
<dbReference type="RefSeq" id="WP_092907826.1">
    <property type="nucleotide sequence ID" value="NZ_FOZS01000011.1"/>
</dbReference>